<protein>
    <submittedName>
        <fullName evidence="9">Daunorubicin resistance ABC transporter membrane protein</fullName>
    </submittedName>
</protein>
<dbReference type="GO" id="GO:0005886">
    <property type="term" value="C:plasma membrane"/>
    <property type="evidence" value="ECO:0007669"/>
    <property type="project" value="UniProtKB-SubCell"/>
</dbReference>
<reference evidence="9 10" key="1">
    <citation type="submission" date="2018-06" db="EMBL/GenBank/DDBJ databases">
        <authorList>
            <consortium name="Pathogen Informatics"/>
            <person name="Doyle S."/>
        </authorList>
    </citation>
    <scope>NUCLEOTIDE SEQUENCE [LARGE SCALE GENOMIC DNA]</scope>
    <source>
        <strain evidence="9 10">NCTC13063</strain>
    </source>
</reference>
<sequence>MSENTEEQYNKPITPESDQPAMPAGKDNERLRQHIWQGVKDMCYIWAKEMRSTVTDEGVLIFFLLVPLFYPLLYSWIYNNEVVRDVPVAIVDMSHSNESRRFIRMFDAGADTKVAYYCTNLNEARSLVGKQAVHGVLYFPSDFSTRLNKGEQTHVGVYCDMSLMLTYKAIYQTAQAVASDINAGIQIAQSKGFTDRDDEITAKPLDFDEVQIFNSTGGYGNAIIPGVLMLILQQTLLLGIGLAAGTARENNRYQDLVPVSRHYNGIFRIVLGKSMCYFMIYTVLAAYLTLIVPRMFHFTVMASPQALLGLMIPFLLACIFFGMTMSCIVRYRENVMLLVVFTSAPLLFMTGISWPQSNIPDIWQGVAWLFPSTFGVRGFLRVSSMGATLADIRQEYQALWIQVLCYFFLTCLVYRYQIISTRRRAHRHWERVKNKAQAAKAKKQ</sequence>
<dbReference type="PANTHER" id="PTHR30294">
    <property type="entry name" value="MEMBRANE COMPONENT OF ABC TRANSPORTER YHHJ-RELATED"/>
    <property type="match status" value="1"/>
</dbReference>
<feature type="transmembrane region" description="Helical" evidence="7">
    <location>
        <begin position="335"/>
        <end position="354"/>
    </location>
</feature>
<feature type="transmembrane region" description="Helical" evidence="7">
    <location>
        <begin position="399"/>
        <end position="418"/>
    </location>
</feature>
<dbReference type="InterPro" id="IPR013525">
    <property type="entry name" value="ABC2_TM"/>
</dbReference>
<comment type="subcellular location">
    <subcellularLocation>
        <location evidence="1">Cell membrane</location>
        <topology evidence="1">Multi-pass membrane protein</topology>
    </subcellularLocation>
</comment>
<evidence type="ECO:0000256" key="1">
    <source>
        <dbReference type="ARBA" id="ARBA00004651"/>
    </source>
</evidence>
<evidence type="ECO:0000256" key="4">
    <source>
        <dbReference type="ARBA" id="ARBA00022989"/>
    </source>
</evidence>
<dbReference type="Proteomes" id="UP000255283">
    <property type="component" value="Unassembled WGS sequence"/>
</dbReference>
<evidence type="ECO:0000259" key="8">
    <source>
        <dbReference type="Pfam" id="PF12698"/>
    </source>
</evidence>
<keyword evidence="2" id="KW-1003">Cell membrane</keyword>
<dbReference type="Gene3D" id="3.40.1710.10">
    <property type="entry name" value="abc type-2 transporter like domain"/>
    <property type="match status" value="1"/>
</dbReference>
<feature type="transmembrane region" description="Helical" evidence="7">
    <location>
        <begin position="266"/>
        <end position="290"/>
    </location>
</feature>
<feature type="transmembrane region" description="Helical" evidence="7">
    <location>
        <begin position="302"/>
        <end position="323"/>
    </location>
</feature>
<gene>
    <name evidence="9" type="ORF">NCTC13063_00030</name>
</gene>
<evidence type="ECO:0000256" key="6">
    <source>
        <dbReference type="SAM" id="MobiDB-lite"/>
    </source>
</evidence>
<name>A0AAQ1UGK7_9BACT</name>
<dbReference type="RefSeq" id="WP_115152918.1">
    <property type="nucleotide sequence ID" value="NZ_UGTJ01000001.1"/>
</dbReference>
<dbReference type="PANTHER" id="PTHR30294:SF46">
    <property type="entry name" value="ABC TRANSPORTER PERMEASE"/>
    <property type="match status" value="1"/>
</dbReference>
<feature type="domain" description="ABC-2 type transporter transmembrane" evidence="8">
    <location>
        <begin position="59"/>
        <end position="411"/>
    </location>
</feature>
<keyword evidence="5 7" id="KW-0472">Membrane</keyword>
<keyword evidence="4 7" id="KW-1133">Transmembrane helix</keyword>
<feature type="region of interest" description="Disordered" evidence="6">
    <location>
        <begin position="1"/>
        <end position="26"/>
    </location>
</feature>
<evidence type="ECO:0000256" key="7">
    <source>
        <dbReference type="SAM" id="Phobius"/>
    </source>
</evidence>
<feature type="transmembrane region" description="Helical" evidence="7">
    <location>
        <begin position="58"/>
        <end position="77"/>
    </location>
</feature>
<organism evidence="9 10">
    <name type="scientific">Segatella buccae</name>
    <dbReference type="NCBI Taxonomy" id="28126"/>
    <lineage>
        <taxon>Bacteria</taxon>
        <taxon>Pseudomonadati</taxon>
        <taxon>Bacteroidota</taxon>
        <taxon>Bacteroidia</taxon>
        <taxon>Bacteroidales</taxon>
        <taxon>Prevotellaceae</taxon>
        <taxon>Segatella</taxon>
    </lineage>
</organism>
<feature type="transmembrane region" description="Helical" evidence="7">
    <location>
        <begin position="222"/>
        <end position="245"/>
    </location>
</feature>
<accession>A0AAQ1UGK7</accession>
<proteinExistence type="predicted"/>
<dbReference type="EMBL" id="UGTJ01000001">
    <property type="protein sequence ID" value="SUB78785.1"/>
    <property type="molecule type" value="Genomic_DNA"/>
</dbReference>
<dbReference type="Pfam" id="PF12698">
    <property type="entry name" value="ABC2_membrane_3"/>
    <property type="match status" value="1"/>
</dbReference>
<dbReference type="AlphaFoldDB" id="A0AAQ1UGK7"/>
<comment type="caution">
    <text evidence="9">The sequence shown here is derived from an EMBL/GenBank/DDBJ whole genome shotgun (WGS) entry which is preliminary data.</text>
</comment>
<keyword evidence="3 7" id="KW-0812">Transmembrane</keyword>
<dbReference type="InterPro" id="IPR051449">
    <property type="entry name" value="ABC-2_transporter_component"/>
</dbReference>
<evidence type="ECO:0000256" key="2">
    <source>
        <dbReference type="ARBA" id="ARBA00022475"/>
    </source>
</evidence>
<dbReference type="GO" id="GO:0140359">
    <property type="term" value="F:ABC-type transporter activity"/>
    <property type="evidence" value="ECO:0007669"/>
    <property type="project" value="InterPro"/>
</dbReference>
<evidence type="ECO:0000256" key="5">
    <source>
        <dbReference type="ARBA" id="ARBA00023136"/>
    </source>
</evidence>
<evidence type="ECO:0000256" key="3">
    <source>
        <dbReference type="ARBA" id="ARBA00022692"/>
    </source>
</evidence>
<evidence type="ECO:0000313" key="10">
    <source>
        <dbReference type="Proteomes" id="UP000255283"/>
    </source>
</evidence>
<evidence type="ECO:0000313" key="9">
    <source>
        <dbReference type="EMBL" id="SUB78785.1"/>
    </source>
</evidence>